<dbReference type="GeneID" id="27310102"/>
<name>A0A0D2AL66_9PEZI</name>
<dbReference type="HOGENOM" id="CLU_032992_3_0_1"/>
<dbReference type="OrthoDB" id="47375at2759"/>
<dbReference type="VEuPathDB" id="FungiDB:PV09_02129"/>
<protein>
    <recommendedName>
        <fullName evidence="3">Glycosyltransferase family 25 protein</fullName>
    </recommendedName>
</protein>
<dbReference type="EMBL" id="KN847533">
    <property type="protein sequence ID" value="KIW07275.1"/>
    <property type="molecule type" value="Genomic_DNA"/>
</dbReference>
<evidence type="ECO:0000313" key="2">
    <source>
        <dbReference type="Proteomes" id="UP000053259"/>
    </source>
</evidence>
<proteinExistence type="predicted"/>
<dbReference type="InParanoid" id="A0A0D2AL66"/>
<gene>
    <name evidence="1" type="ORF">PV09_02129</name>
</gene>
<reference evidence="1 2" key="1">
    <citation type="submission" date="2015-01" db="EMBL/GenBank/DDBJ databases">
        <title>The Genome Sequence of Ochroconis gallopava CBS43764.</title>
        <authorList>
            <consortium name="The Broad Institute Genomics Platform"/>
            <person name="Cuomo C."/>
            <person name="de Hoog S."/>
            <person name="Gorbushina A."/>
            <person name="Stielow B."/>
            <person name="Teixiera M."/>
            <person name="Abouelleil A."/>
            <person name="Chapman S.B."/>
            <person name="Priest M."/>
            <person name="Young S.K."/>
            <person name="Wortman J."/>
            <person name="Nusbaum C."/>
            <person name="Birren B."/>
        </authorList>
    </citation>
    <scope>NUCLEOTIDE SEQUENCE [LARGE SCALE GENOMIC DNA]</scope>
    <source>
        <strain evidence="1 2">CBS 43764</strain>
    </source>
</reference>
<dbReference type="AlphaFoldDB" id="A0A0D2AL66"/>
<dbReference type="RefSeq" id="XP_016217144.1">
    <property type="nucleotide sequence ID" value="XM_016355128.1"/>
</dbReference>
<accession>A0A0D2AL66</accession>
<evidence type="ECO:0008006" key="3">
    <source>
        <dbReference type="Google" id="ProtNLM"/>
    </source>
</evidence>
<dbReference type="Proteomes" id="UP000053259">
    <property type="component" value="Unassembled WGS sequence"/>
</dbReference>
<evidence type="ECO:0000313" key="1">
    <source>
        <dbReference type="EMBL" id="KIW07275.1"/>
    </source>
</evidence>
<keyword evidence="2" id="KW-1185">Reference proteome</keyword>
<sequence>MEGKARDLTVLAAFALFFFLYFHLRPLHEDSSSFDDLLWENERTRDERPRDDNVDPFDGNAPANETLGFGAIVAVAKQDSKRKKGLLEAAKATELQITIPDQPKWTDEDIEALKDPEYSIVSKGSAMAWLGHLNAVQWFLDSNLTTALIIEDDVDWDIHIRYHQIPLVAAQMRSLLAANPASPRDQFSAIREHNKEQSYWGDMTQWEVLYLGHCGDNFDLKYWPDLPHNIFKDNTVPRFDQLHPDTQRWLWEAGIGNKQRMVHKSKQPLCSFAYALNRRSAQRMLAELSHEEWGHGTWSFDVRLLEACRDLGWKCWTANPELFHHQDEHDSAITEVNGKPLFELQPKYGDGSTPNIGCGARNAWFSTTDPQKLKLIRQIAMYEDVCTLEDLQDRMSQHEFKKDPL</sequence>
<dbReference type="STRING" id="253628.A0A0D2AL66"/>
<organism evidence="1 2">
    <name type="scientific">Verruconis gallopava</name>
    <dbReference type="NCBI Taxonomy" id="253628"/>
    <lineage>
        <taxon>Eukaryota</taxon>
        <taxon>Fungi</taxon>
        <taxon>Dikarya</taxon>
        <taxon>Ascomycota</taxon>
        <taxon>Pezizomycotina</taxon>
        <taxon>Dothideomycetes</taxon>
        <taxon>Pleosporomycetidae</taxon>
        <taxon>Venturiales</taxon>
        <taxon>Sympoventuriaceae</taxon>
        <taxon>Verruconis</taxon>
    </lineage>
</organism>